<sequence length="210" mass="24310">MKTIQQFIDRNKDTYIKHALADKNLIEKYRNMYQGNSYFPEELLWIWENMGFGIYENGFLQMVNPDEYEFIFEYVDKLLEPTIVWGITALGDLLVWEGNENWTIAPDEGNRFFLINVRNCKRGVIGDIDGTLNTFIGREFCIKDKDMFDAKIYLDNKDKLPKLNYGECYGYVPALALGGSKSIRNLKVVDAKAYIHLIGQAVGKIIDYGE</sequence>
<dbReference type="RefSeq" id="WP_065236544.1">
    <property type="nucleotide sequence ID" value="NZ_JTJR01000004.1"/>
</dbReference>
<feature type="domain" description="T6SS immunity protein Tdi1 C-terminal" evidence="2">
    <location>
        <begin position="146"/>
        <end position="200"/>
    </location>
</feature>
<keyword evidence="3" id="KW-0808">Transferase</keyword>
<evidence type="ECO:0000259" key="2">
    <source>
        <dbReference type="Pfam" id="PF08906"/>
    </source>
</evidence>
<evidence type="ECO:0000259" key="1">
    <source>
        <dbReference type="Pfam" id="PF08887"/>
    </source>
</evidence>
<dbReference type="InterPro" id="IPR014983">
    <property type="entry name" value="GAD-rel"/>
</dbReference>
<reference evidence="3 4" key="1">
    <citation type="submission" date="2014-11" db="EMBL/GenBank/DDBJ databases">
        <title>Pan-genome of Gallibacterium spp.</title>
        <authorList>
            <person name="Kudirkiene E."/>
            <person name="Bojesen A.M."/>
        </authorList>
    </citation>
    <scope>NUCLEOTIDE SEQUENCE [LARGE SCALE GENOMIC DNA]</scope>
    <source>
        <strain evidence="3 4">59/S3/89</strain>
    </source>
</reference>
<comment type="caution">
    <text evidence="3">The sequence shown here is derived from an EMBL/GenBank/DDBJ whole genome shotgun (WGS) entry which is preliminary data.</text>
</comment>
<organism evidence="3 4">
    <name type="scientific">Gallibacterium genomosp. 3</name>
    <dbReference type="NCBI Taxonomy" id="505345"/>
    <lineage>
        <taxon>Bacteria</taxon>
        <taxon>Pseudomonadati</taxon>
        <taxon>Pseudomonadota</taxon>
        <taxon>Gammaproteobacteria</taxon>
        <taxon>Pasteurellales</taxon>
        <taxon>Pasteurellaceae</taxon>
        <taxon>Gallibacterium</taxon>
    </lineage>
</organism>
<accession>A0A1A7PVM3</accession>
<evidence type="ECO:0000313" key="4">
    <source>
        <dbReference type="Proteomes" id="UP000092626"/>
    </source>
</evidence>
<dbReference type="Proteomes" id="UP000092626">
    <property type="component" value="Unassembled WGS sequence"/>
</dbReference>
<proteinExistence type="predicted"/>
<dbReference type="EMBL" id="JTJR01000004">
    <property type="protein sequence ID" value="OBX05791.1"/>
    <property type="molecule type" value="Genomic_DNA"/>
</dbReference>
<dbReference type="InterPro" id="IPR015002">
    <property type="entry name" value="T6SS_Tdi1_C"/>
</dbReference>
<evidence type="ECO:0000313" key="3">
    <source>
        <dbReference type="EMBL" id="OBX05791.1"/>
    </source>
</evidence>
<feature type="domain" description="GAD-related" evidence="1">
    <location>
        <begin position="3"/>
        <end position="101"/>
    </location>
</feature>
<dbReference type="AlphaFoldDB" id="A0A1A7PVM3"/>
<dbReference type="PATRIC" id="fig|505345.6.peg.199"/>
<dbReference type="Pfam" id="PF08906">
    <property type="entry name" value="T6SS_Tdi1_C"/>
    <property type="match status" value="1"/>
</dbReference>
<protein>
    <submittedName>
        <fullName evidence="3">Glutamyl-tRNA amidotransferase</fullName>
    </submittedName>
</protein>
<gene>
    <name evidence="3" type="ORF">QV06_00975</name>
</gene>
<dbReference type="GO" id="GO:0016740">
    <property type="term" value="F:transferase activity"/>
    <property type="evidence" value="ECO:0007669"/>
    <property type="project" value="UniProtKB-KW"/>
</dbReference>
<dbReference type="Pfam" id="PF08887">
    <property type="entry name" value="GAD-like"/>
    <property type="match status" value="1"/>
</dbReference>
<name>A0A1A7PVM3_9PAST</name>